<evidence type="ECO:0000256" key="3">
    <source>
        <dbReference type="ARBA" id="ARBA00022737"/>
    </source>
</evidence>
<dbReference type="PANTHER" id="PTHR24045:SF0">
    <property type="entry name" value="N-ACETYLGLUCOSAMINE-1-PHOSPHOTRANSFERASE SUBUNITS ALPHA_BETA"/>
    <property type="match status" value="1"/>
</dbReference>
<gene>
    <name evidence="8" type="ORF">QE152_g1604</name>
</gene>
<keyword evidence="6" id="KW-0812">Transmembrane</keyword>
<dbReference type="InterPro" id="IPR031357">
    <property type="entry name" value="Stealth_CR3"/>
</dbReference>
<dbReference type="InterPro" id="IPR031356">
    <property type="entry name" value="Stealth_CR4"/>
</dbReference>
<reference evidence="8 9" key="1">
    <citation type="journal article" date="2024" name="BMC Genomics">
        <title>De novo assembly and annotation of Popillia japonica's genome with initial clues to its potential as an invasive pest.</title>
        <authorList>
            <person name="Cucini C."/>
            <person name="Boschi S."/>
            <person name="Funari R."/>
            <person name="Cardaioli E."/>
            <person name="Iannotti N."/>
            <person name="Marturano G."/>
            <person name="Paoli F."/>
            <person name="Bruttini M."/>
            <person name="Carapelli A."/>
            <person name="Frati F."/>
            <person name="Nardi F."/>
        </authorList>
    </citation>
    <scope>NUCLEOTIDE SEQUENCE [LARGE SCALE GENOMIC DNA]</scope>
    <source>
        <strain evidence="8">DMR45628</strain>
    </source>
</reference>
<evidence type="ECO:0000256" key="5">
    <source>
        <dbReference type="ARBA" id="ARBA00023180"/>
    </source>
</evidence>
<dbReference type="Gene3D" id="4.10.470.20">
    <property type="match status" value="1"/>
</dbReference>
<evidence type="ECO:0000256" key="2">
    <source>
        <dbReference type="ARBA" id="ARBA00022679"/>
    </source>
</evidence>
<dbReference type="GO" id="GO:0003976">
    <property type="term" value="F:UDP-N-acetylglucosamine-lysosomal-enzyme N-acetylglucosaminephosphotransferase activity"/>
    <property type="evidence" value="ECO:0007669"/>
    <property type="project" value="TreeGrafter"/>
</dbReference>
<comment type="caution">
    <text evidence="8">The sequence shown here is derived from an EMBL/GenBank/DDBJ whole genome shotgun (WGS) entry which is preliminary data.</text>
</comment>
<accession>A0AAW1N297</accession>
<dbReference type="Pfam" id="PF17101">
    <property type="entry name" value="Stealth_CR1"/>
    <property type="match status" value="1"/>
</dbReference>
<evidence type="ECO:0000259" key="7">
    <source>
        <dbReference type="SMART" id="SM00004"/>
    </source>
</evidence>
<dbReference type="GO" id="GO:0046835">
    <property type="term" value="P:carbohydrate phosphorylation"/>
    <property type="evidence" value="ECO:0007669"/>
    <property type="project" value="TreeGrafter"/>
</dbReference>
<dbReference type="Pfam" id="PF00066">
    <property type="entry name" value="Notch"/>
    <property type="match status" value="1"/>
</dbReference>
<dbReference type="Pfam" id="PF17102">
    <property type="entry name" value="Stealth_CR3"/>
    <property type="match status" value="1"/>
</dbReference>
<feature type="domain" description="LNR" evidence="7">
    <location>
        <begin position="189"/>
        <end position="227"/>
    </location>
</feature>
<evidence type="ECO:0000313" key="8">
    <source>
        <dbReference type="EMBL" id="KAK9754075.1"/>
    </source>
</evidence>
<dbReference type="InterPro" id="IPR021520">
    <property type="entry name" value="Stealth_CR2"/>
</dbReference>
<dbReference type="InterPro" id="IPR031358">
    <property type="entry name" value="Stealth_CR1"/>
</dbReference>
<dbReference type="InterPro" id="IPR047141">
    <property type="entry name" value="Stealth"/>
</dbReference>
<evidence type="ECO:0000313" key="9">
    <source>
        <dbReference type="Proteomes" id="UP001458880"/>
    </source>
</evidence>
<dbReference type="Proteomes" id="UP001458880">
    <property type="component" value="Unassembled WGS sequence"/>
</dbReference>
<dbReference type="PANTHER" id="PTHR24045">
    <property type="match status" value="1"/>
</dbReference>
<dbReference type="InterPro" id="IPR000800">
    <property type="entry name" value="Notch_dom"/>
</dbReference>
<dbReference type="SMART" id="SM00004">
    <property type="entry name" value="NL"/>
    <property type="match status" value="1"/>
</dbReference>
<proteinExistence type="inferred from homology"/>
<keyword evidence="5" id="KW-0325">Glycoprotein</keyword>
<organism evidence="8 9">
    <name type="scientific">Popillia japonica</name>
    <name type="common">Japanese beetle</name>
    <dbReference type="NCBI Taxonomy" id="7064"/>
    <lineage>
        <taxon>Eukaryota</taxon>
        <taxon>Metazoa</taxon>
        <taxon>Ecdysozoa</taxon>
        <taxon>Arthropoda</taxon>
        <taxon>Hexapoda</taxon>
        <taxon>Insecta</taxon>
        <taxon>Pterygota</taxon>
        <taxon>Neoptera</taxon>
        <taxon>Endopterygota</taxon>
        <taxon>Coleoptera</taxon>
        <taxon>Polyphaga</taxon>
        <taxon>Scarabaeiformia</taxon>
        <taxon>Scarabaeidae</taxon>
        <taxon>Rutelinae</taxon>
        <taxon>Popillia</taxon>
    </lineage>
</organism>
<dbReference type="GO" id="GO:0016256">
    <property type="term" value="P:N-glycan processing to lysosome"/>
    <property type="evidence" value="ECO:0007669"/>
    <property type="project" value="TreeGrafter"/>
</dbReference>
<dbReference type="GO" id="GO:0005794">
    <property type="term" value="C:Golgi apparatus"/>
    <property type="evidence" value="ECO:0007669"/>
    <property type="project" value="TreeGrafter"/>
</dbReference>
<dbReference type="InterPro" id="IPR011992">
    <property type="entry name" value="EF-hand-dom_pair"/>
</dbReference>
<keyword evidence="4" id="KW-1015">Disulfide bond</keyword>
<name>A0AAW1N297_POPJA</name>
<comment type="similarity">
    <text evidence="1">Belongs to the stealth family.</text>
</comment>
<keyword evidence="6" id="KW-0472">Membrane</keyword>
<feature type="transmembrane region" description="Helical" evidence="6">
    <location>
        <begin position="12"/>
        <end position="32"/>
    </location>
</feature>
<dbReference type="Pfam" id="PF11380">
    <property type="entry name" value="Stealth_CR2"/>
    <property type="match status" value="1"/>
</dbReference>
<dbReference type="EMBL" id="JASPKY010000009">
    <property type="protein sequence ID" value="KAK9754075.1"/>
    <property type="molecule type" value="Genomic_DNA"/>
</dbReference>
<keyword evidence="3" id="KW-0677">Repeat</keyword>
<keyword evidence="6" id="KW-1133">Transmembrane helix</keyword>
<keyword evidence="9" id="KW-1185">Reference proteome</keyword>
<evidence type="ECO:0000256" key="6">
    <source>
        <dbReference type="SAM" id="Phobius"/>
    </source>
</evidence>
<dbReference type="Pfam" id="PF17103">
    <property type="entry name" value="Stealth_CR4"/>
    <property type="match status" value="1"/>
</dbReference>
<dbReference type="AlphaFoldDB" id="A0AAW1N297"/>
<keyword evidence="2" id="KW-0808">Transferase</keyword>
<dbReference type="SUPFAM" id="SSF47473">
    <property type="entry name" value="EF-hand"/>
    <property type="match status" value="1"/>
</dbReference>
<sequence length="632" mass="74281">MSCRLKLKHKYVCILVVFLVICLFLICLKTTAPTICMYEKEPIDVVYTWVNGSDSLFRDSLINYSGSRWNSSWNDKSHARYFDRHELKFSLRSLEKHASWIRNVYIITNGQIPYWLNLDYDRVFLVTHEDIFSNLSDLPTFSSPAIETHIHKIPGLSRKFLYFNDDIYLGAPIYLSDFYTEGLGYLVYLDYAMQNCAADCPWIYVHDGQCDNACNVAACQMDGGDCKGKQLSNDNLNITQKSTNMDIQVNSTESSQKQLNTVIQILPPHLEKSSIKRLVEIHNRKKILKDKLKRKAKQVKRVKSYFDAYLESLQYTNRVLNTRYGFMPRFVPPHMPFLIDKDIMTELHRNFKAEFVTTSQHKFRTRNDMQFSLSYFYYLISEKVNVSIEEIFDEFDTDRSGTWSDREIRTVLTRIHDLPLSTTNIDDFDGLLINCSKIIQPKFVPTPEYERYIDSILPLVSKELIVKCDDIKEILLEKFGHRSKYVFNIIKNVSKYVAFEMINSNILSTVLKLDKIRKNPTKFVCINDNVYRRHNLSTINAIWYDFYLSLFPVPSKFELPSEYRSRFAYVKDLRAYQSRMTIYMYGCVVLMYFIYGRKDLRGTIGIPSKTDDFKKILKLCKMIWTVVFRVLC</sequence>
<protein>
    <submittedName>
        <fullName evidence="8">Stealth protein CR2, conserved region 2</fullName>
    </submittedName>
</protein>
<evidence type="ECO:0000256" key="4">
    <source>
        <dbReference type="ARBA" id="ARBA00023157"/>
    </source>
</evidence>
<evidence type="ECO:0000256" key="1">
    <source>
        <dbReference type="ARBA" id="ARBA00007583"/>
    </source>
</evidence>